<dbReference type="InterPro" id="IPR032859">
    <property type="entry name" value="KH_dom-like"/>
</dbReference>
<dbReference type="EMBL" id="CP020921">
    <property type="protein sequence ID" value="AWB09500.1"/>
    <property type="molecule type" value="Genomic_DNA"/>
</dbReference>
<protein>
    <recommendedName>
        <fullName evidence="2 7">GTPase Der</fullName>
    </recommendedName>
</protein>
<dbReference type="Gene3D" id="3.30.300.20">
    <property type="match status" value="1"/>
</dbReference>
<dbReference type="PIRSF" id="PIRSF006485">
    <property type="entry name" value="GTP-binding_EngA"/>
    <property type="match status" value="1"/>
</dbReference>
<dbReference type="PRINTS" id="PR00326">
    <property type="entry name" value="GTP1OBG"/>
</dbReference>
<dbReference type="Pfam" id="PF14714">
    <property type="entry name" value="KH_dom-like"/>
    <property type="match status" value="1"/>
</dbReference>
<sequence length="425" mass="47910">MKRLPVVVLAGRANVGKSTLFNRLLKQSYSMVSSVPGTTRDFHEGIFRYTDSTAITLVDLPGVLEGDYFSELAFEKSKKIIEKSDLIVQIVEAKGLTNVDEEITLYLRKFNKPMILAINKCEGKVDLSDFYLLGIEDMVEISAYHGLNIYQLEDLIFSKLTGQKFEESSPIVFGIFGAPNVGKSSLANAILEEERFIVSNFAGTTREVVAKPFRRLGKSWLLLDSAGIKRRKSYDKELDGLSVSRSISAMKAPMGILVIDASRLVTHQDKRIASLMIERTGASIIFLNKKDLIPHSSLGVVYNNVKSDLKFMDSPLLFGSALTGESVHLVLENLKDLWERAMTSYSKKDILEAIREAVLRRPITLENKTLVIRNVRFESKFPLEIHIKSNVRSDLVPKSYLRYLTNTVKKELGMRGINLRMEFKD</sequence>
<dbReference type="GO" id="GO:0042254">
    <property type="term" value="P:ribosome biogenesis"/>
    <property type="evidence" value="ECO:0007669"/>
    <property type="project" value="UniProtKB-KW"/>
</dbReference>
<dbReference type="PANTHER" id="PTHR43834:SF6">
    <property type="entry name" value="GTPASE DER"/>
    <property type="match status" value="1"/>
</dbReference>
<dbReference type="Pfam" id="PF01926">
    <property type="entry name" value="MMR_HSR1"/>
    <property type="match status" value="2"/>
</dbReference>
<dbReference type="InterPro" id="IPR006073">
    <property type="entry name" value="GTP-bd"/>
</dbReference>
<dbReference type="InterPro" id="IPR016484">
    <property type="entry name" value="GTPase_Der"/>
</dbReference>
<dbReference type="Gene3D" id="3.40.50.300">
    <property type="entry name" value="P-loop containing nucleotide triphosphate hydrolases"/>
    <property type="match status" value="2"/>
</dbReference>
<dbReference type="InterPro" id="IPR015946">
    <property type="entry name" value="KH_dom-like_a/b"/>
</dbReference>
<organism evidence="10 11">
    <name type="scientific">Thermodesulfobium acidiphilum</name>
    <dbReference type="NCBI Taxonomy" id="1794699"/>
    <lineage>
        <taxon>Bacteria</taxon>
        <taxon>Pseudomonadati</taxon>
        <taxon>Thermodesulfobiota</taxon>
        <taxon>Thermodesulfobiia</taxon>
        <taxon>Thermodesulfobiales</taxon>
        <taxon>Thermodesulfobiaceae</taxon>
        <taxon>Thermodesulfobium</taxon>
    </lineage>
</organism>
<dbReference type="Proteomes" id="UP000244792">
    <property type="component" value="Chromosome"/>
</dbReference>
<evidence type="ECO:0000256" key="6">
    <source>
        <dbReference type="ARBA" id="ARBA00023134"/>
    </source>
</evidence>
<evidence type="ECO:0000256" key="3">
    <source>
        <dbReference type="ARBA" id="ARBA00022517"/>
    </source>
</evidence>
<evidence type="ECO:0000256" key="4">
    <source>
        <dbReference type="ARBA" id="ARBA00022737"/>
    </source>
</evidence>
<feature type="domain" description="GTPase Der C-terminal KH-domain-like" evidence="9">
    <location>
        <begin position="349"/>
        <end position="424"/>
    </location>
</feature>
<keyword evidence="3" id="KW-0690">Ribosome biogenesis</keyword>
<evidence type="ECO:0000259" key="9">
    <source>
        <dbReference type="Pfam" id="PF14714"/>
    </source>
</evidence>
<evidence type="ECO:0000256" key="7">
    <source>
        <dbReference type="RuleBase" id="RU004481"/>
    </source>
</evidence>
<keyword evidence="5 7" id="KW-0547">Nucleotide-binding</keyword>
<dbReference type="PANTHER" id="PTHR43834">
    <property type="entry name" value="GTPASE DER"/>
    <property type="match status" value="1"/>
</dbReference>
<comment type="similarity">
    <text evidence="1 7">Belongs to the TRAFAC class TrmE-Era-EngA-EngB-Septin-like GTPase superfamily. EngA (Der) GTPase family.</text>
</comment>
<keyword evidence="11" id="KW-1185">Reference proteome</keyword>
<evidence type="ECO:0000256" key="2">
    <source>
        <dbReference type="ARBA" id="ARBA00020953"/>
    </source>
</evidence>
<comment type="function">
    <text evidence="7">GTPase that plays an essential role in the late steps of ribosome biogenesis.</text>
</comment>
<dbReference type="KEGG" id="taci:TDSAC_0113"/>
<dbReference type="InterPro" id="IPR005225">
    <property type="entry name" value="Small_GTP-bd"/>
</dbReference>
<dbReference type="NCBIfam" id="TIGR00231">
    <property type="entry name" value="small_GTP"/>
    <property type="match status" value="2"/>
</dbReference>
<dbReference type="OrthoDB" id="9805918at2"/>
<evidence type="ECO:0000259" key="8">
    <source>
        <dbReference type="Pfam" id="PF01926"/>
    </source>
</evidence>
<dbReference type="NCBIfam" id="TIGR03594">
    <property type="entry name" value="GTPase_EngA"/>
    <property type="match status" value="1"/>
</dbReference>
<gene>
    <name evidence="10" type="ORF">TDSAC_0113</name>
</gene>
<evidence type="ECO:0000256" key="5">
    <source>
        <dbReference type="ARBA" id="ARBA00022741"/>
    </source>
</evidence>
<dbReference type="GO" id="GO:0005525">
    <property type="term" value="F:GTP binding"/>
    <property type="evidence" value="ECO:0007669"/>
    <property type="project" value="UniProtKB-KW"/>
</dbReference>
<dbReference type="InterPro" id="IPR027417">
    <property type="entry name" value="P-loop_NTPase"/>
</dbReference>
<accession>A0A2R4VYG0</accession>
<evidence type="ECO:0000313" key="11">
    <source>
        <dbReference type="Proteomes" id="UP000244792"/>
    </source>
</evidence>
<feature type="domain" description="G" evidence="8">
    <location>
        <begin position="174"/>
        <end position="289"/>
    </location>
</feature>
<dbReference type="RefSeq" id="WP_108307863.1">
    <property type="nucleotide sequence ID" value="NZ_CP020921.1"/>
</dbReference>
<keyword evidence="6 7" id="KW-0342">GTP-binding</keyword>
<evidence type="ECO:0000313" key="10">
    <source>
        <dbReference type="EMBL" id="AWB09500.1"/>
    </source>
</evidence>
<keyword evidence="4 7" id="KW-0677">Repeat</keyword>
<feature type="domain" description="G" evidence="8">
    <location>
        <begin position="7"/>
        <end position="120"/>
    </location>
</feature>
<proteinExistence type="inferred from homology"/>
<reference evidence="10 11" key="1">
    <citation type="submission" date="2017-04" db="EMBL/GenBank/DDBJ databases">
        <title>Genomic insights into metabolism of Thermodesulfobium acidiphilum.</title>
        <authorList>
            <person name="Toshchakov S.V."/>
            <person name="Frolov E.N."/>
            <person name="Kublanov I.V."/>
            <person name="Samarov N.I."/>
            <person name="Novikov A."/>
            <person name="Lebedinsky A.V."/>
            <person name="Bonch-Osmolovskaya E.A."/>
            <person name="Chernyh N.A."/>
        </authorList>
    </citation>
    <scope>NUCLEOTIDE SEQUENCE [LARGE SCALE GENOMIC DNA]</scope>
    <source>
        <strain evidence="10 11">3127-1</strain>
    </source>
</reference>
<dbReference type="AlphaFoldDB" id="A0A2R4VYG0"/>
<name>A0A2R4VYG0_THEAF</name>
<evidence type="ECO:0000256" key="1">
    <source>
        <dbReference type="ARBA" id="ARBA00008279"/>
    </source>
</evidence>
<dbReference type="SUPFAM" id="SSF52540">
    <property type="entry name" value="P-loop containing nucleoside triphosphate hydrolases"/>
    <property type="match status" value="2"/>
</dbReference>